<dbReference type="PRINTS" id="PR00861">
    <property type="entry name" value="ALYTICPTASE"/>
</dbReference>
<dbReference type="InterPro" id="IPR003961">
    <property type="entry name" value="FN3_dom"/>
</dbReference>
<keyword evidence="9" id="KW-0624">Polysaccharide degradation</keyword>
<evidence type="ECO:0000256" key="5">
    <source>
        <dbReference type="ARBA" id="ARBA00022825"/>
    </source>
</evidence>
<comment type="similarity">
    <text evidence="1">Belongs to the peptidase S1 family.</text>
</comment>
<evidence type="ECO:0000256" key="2">
    <source>
        <dbReference type="ARBA" id="ARBA00022670"/>
    </source>
</evidence>
<feature type="chain" id="PRO_5038722461" evidence="10">
    <location>
        <begin position="23"/>
        <end position="548"/>
    </location>
</feature>
<dbReference type="EMBL" id="JACHMH010000001">
    <property type="protein sequence ID" value="MBB4674557.1"/>
    <property type="molecule type" value="Genomic_DNA"/>
</dbReference>
<dbReference type="SUPFAM" id="SSF50494">
    <property type="entry name" value="Trypsin-like serine proteases"/>
    <property type="match status" value="1"/>
</dbReference>
<dbReference type="InterPro" id="IPR009003">
    <property type="entry name" value="Peptidase_S1_PA"/>
</dbReference>
<evidence type="ECO:0000256" key="7">
    <source>
        <dbReference type="ARBA" id="ARBA00023277"/>
    </source>
</evidence>
<keyword evidence="3 10" id="KW-0732">Signal</keyword>
<dbReference type="Gene3D" id="2.60.40.10">
    <property type="entry name" value="Immunoglobulins"/>
    <property type="match status" value="1"/>
</dbReference>
<evidence type="ECO:0000256" key="9">
    <source>
        <dbReference type="ARBA" id="ARBA00023326"/>
    </source>
</evidence>
<dbReference type="Pfam" id="PF00041">
    <property type="entry name" value="fn3"/>
    <property type="match status" value="1"/>
</dbReference>
<dbReference type="PROSITE" id="PS00134">
    <property type="entry name" value="TRYPSIN_HIS"/>
    <property type="match status" value="1"/>
</dbReference>
<dbReference type="CDD" id="cd00063">
    <property type="entry name" value="FN3"/>
    <property type="match status" value="1"/>
</dbReference>
<dbReference type="InterPro" id="IPR013783">
    <property type="entry name" value="Ig-like_fold"/>
</dbReference>
<keyword evidence="8" id="KW-0326">Glycosidase</keyword>
<comment type="caution">
    <text evidence="13">The sequence shown here is derived from an EMBL/GenBank/DDBJ whole genome shotgun (WGS) entry which is preliminary data.</text>
</comment>
<dbReference type="EC" id="3.4.21.-" evidence="13"/>
<evidence type="ECO:0000256" key="4">
    <source>
        <dbReference type="ARBA" id="ARBA00022801"/>
    </source>
</evidence>
<dbReference type="RefSeq" id="WP_185000662.1">
    <property type="nucleotide sequence ID" value="NZ_BAAAUI010000003.1"/>
</dbReference>
<name>A0A7W7FQV9_9PSEU</name>
<dbReference type="GO" id="GO:0000272">
    <property type="term" value="P:polysaccharide catabolic process"/>
    <property type="evidence" value="ECO:0007669"/>
    <property type="project" value="UniProtKB-KW"/>
</dbReference>
<dbReference type="InterPro" id="IPR008979">
    <property type="entry name" value="Galactose-bd-like_sf"/>
</dbReference>
<dbReference type="FunFam" id="2.60.40.10:FF:001114">
    <property type="entry name" value="Chitinase A1"/>
    <property type="match status" value="1"/>
</dbReference>
<feature type="domain" description="Fibronectin type-III" evidence="11">
    <location>
        <begin position="347"/>
        <end position="432"/>
    </location>
</feature>
<protein>
    <submittedName>
        <fullName evidence="13">Streptogrisin C</fullName>
        <ecNumber evidence="13">3.4.21.-</ecNumber>
    </submittedName>
</protein>
<dbReference type="PROSITE" id="PS51829">
    <property type="entry name" value="P_HOMO_B"/>
    <property type="match status" value="1"/>
</dbReference>
<organism evidence="13 14">
    <name type="scientific">Crossiella cryophila</name>
    <dbReference type="NCBI Taxonomy" id="43355"/>
    <lineage>
        <taxon>Bacteria</taxon>
        <taxon>Bacillati</taxon>
        <taxon>Actinomycetota</taxon>
        <taxon>Actinomycetes</taxon>
        <taxon>Pseudonocardiales</taxon>
        <taxon>Pseudonocardiaceae</taxon>
        <taxon>Crossiella</taxon>
    </lineage>
</organism>
<evidence type="ECO:0000259" key="11">
    <source>
        <dbReference type="PROSITE" id="PS50853"/>
    </source>
</evidence>
<dbReference type="SUPFAM" id="SSF49785">
    <property type="entry name" value="Galactose-binding domain-like"/>
    <property type="match status" value="1"/>
</dbReference>
<dbReference type="Gene3D" id="2.60.120.260">
    <property type="entry name" value="Galactose-binding domain-like"/>
    <property type="match status" value="1"/>
</dbReference>
<keyword evidence="6" id="KW-1015">Disulfide bond</keyword>
<dbReference type="GO" id="GO:0004252">
    <property type="term" value="F:serine-type endopeptidase activity"/>
    <property type="evidence" value="ECO:0007669"/>
    <property type="project" value="InterPro"/>
</dbReference>
<feature type="domain" description="P/Homo B" evidence="12">
    <location>
        <begin position="424"/>
        <end position="548"/>
    </location>
</feature>
<reference evidence="13 14" key="1">
    <citation type="submission" date="2020-08" db="EMBL/GenBank/DDBJ databases">
        <title>Sequencing the genomes of 1000 actinobacteria strains.</title>
        <authorList>
            <person name="Klenk H.-P."/>
        </authorList>
    </citation>
    <scope>NUCLEOTIDE SEQUENCE [LARGE SCALE GENOMIC DNA]</scope>
    <source>
        <strain evidence="13 14">DSM 44230</strain>
    </source>
</reference>
<evidence type="ECO:0000256" key="10">
    <source>
        <dbReference type="SAM" id="SignalP"/>
    </source>
</evidence>
<dbReference type="Pfam" id="PF01483">
    <property type="entry name" value="P_proprotein"/>
    <property type="match status" value="1"/>
</dbReference>
<dbReference type="SMART" id="SM00060">
    <property type="entry name" value="FN3"/>
    <property type="match status" value="1"/>
</dbReference>
<keyword evidence="4 13" id="KW-0378">Hydrolase</keyword>
<dbReference type="SUPFAM" id="SSF49265">
    <property type="entry name" value="Fibronectin type III"/>
    <property type="match status" value="1"/>
</dbReference>
<dbReference type="GO" id="GO:0016798">
    <property type="term" value="F:hydrolase activity, acting on glycosyl bonds"/>
    <property type="evidence" value="ECO:0007669"/>
    <property type="project" value="UniProtKB-KW"/>
</dbReference>
<dbReference type="Gene3D" id="2.40.10.10">
    <property type="entry name" value="Trypsin-like serine proteases"/>
    <property type="match status" value="2"/>
</dbReference>
<gene>
    <name evidence="13" type="ORF">HNR67_000675</name>
</gene>
<evidence type="ECO:0000259" key="12">
    <source>
        <dbReference type="PROSITE" id="PS51829"/>
    </source>
</evidence>
<evidence type="ECO:0000256" key="1">
    <source>
        <dbReference type="ARBA" id="ARBA00007664"/>
    </source>
</evidence>
<dbReference type="Proteomes" id="UP000533598">
    <property type="component" value="Unassembled WGS sequence"/>
</dbReference>
<dbReference type="CDD" id="cd21112">
    <property type="entry name" value="alphaLP-like"/>
    <property type="match status" value="1"/>
</dbReference>
<evidence type="ECO:0000256" key="8">
    <source>
        <dbReference type="ARBA" id="ARBA00023295"/>
    </source>
</evidence>
<keyword evidence="7" id="KW-0119">Carbohydrate metabolism</keyword>
<dbReference type="InterPro" id="IPR001316">
    <property type="entry name" value="Pept_S1A_streptogrisin"/>
</dbReference>
<evidence type="ECO:0000313" key="13">
    <source>
        <dbReference type="EMBL" id="MBB4674557.1"/>
    </source>
</evidence>
<keyword evidence="14" id="KW-1185">Reference proteome</keyword>
<dbReference type="InterPro" id="IPR018114">
    <property type="entry name" value="TRYPSIN_HIS"/>
</dbReference>
<feature type="signal peptide" evidence="10">
    <location>
        <begin position="1"/>
        <end position="22"/>
    </location>
</feature>
<dbReference type="AlphaFoldDB" id="A0A7W7FQV9"/>
<keyword evidence="2" id="KW-0645">Protease</keyword>
<sequence>MKALIPAVLLSLVFPASASAEAGDVVGKWIDPSDGQLVVSVYGEGAAEQVRQSGSRVQVVSRGRAELDGIVRRVGSIAAGPTGVTSWGIDPVSAQVVVRTVAAADADLVARIRGFGEAVRVVVDAAAPVQQAGEVRTGSPWWPGSETYCSVGFGATDSGGGKHFLTAGHCTNDANQAAYGQISQQNRVGTSNVGGSRSVNAREGDMGVVAVTEAGWALSPSVNTWGGGAVTVAGFVEPVVGQSTCHSGNTSKWQCGRVTAVNQTINYGSVVVEGLATTTACSKGGDSGGGWLVGDKAVGLHSGGQSSCEPGGADNQSIFQPVGEALKKWGLTLVTGDPGGDTEAPSVPGNLRATGVTSSSVALGWDAATDNVGVTGYDVYRGEEVVASSEGTSVSVAGLAADTEYSFVVRARDAAGNRSGASAVVTARTAKGDTGARTFSNGKAFAIRDFAVAVSPVRSTASGSAAAPVTVVVDAVHTCQEDLNITLVGPSGRYYSLQRAGGFECHAFPGTRTFTVRTSEQAGGNWTLRIGDNGPGDVGTLNSWSVTV</sequence>
<accession>A0A7W7FQV9</accession>
<keyword evidence="5" id="KW-0720">Serine protease</keyword>
<dbReference type="GO" id="GO:0006508">
    <property type="term" value="P:proteolysis"/>
    <property type="evidence" value="ECO:0007669"/>
    <property type="project" value="UniProtKB-KW"/>
</dbReference>
<dbReference type="InterPro" id="IPR002884">
    <property type="entry name" value="P_dom"/>
</dbReference>
<evidence type="ECO:0000256" key="3">
    <source>
        <dbReference type="ARBA" id="ARBA00022729"/>
    </source>
</evidence>
<dbReference type="InterPro" id="IPR036116">
    <property type="entry name" value="FN3_sf"/>
</dbReference>
<dbReference type="PROSITE" id="PS50853">
    <property type="entry name" value="FN3"/>
    <property type="match status" value="1"/>
</dbReference>
<evidence type="ECO:0000256" key="6">
    <source>
        <dbReference type="ARBA" id="ARBA00023157"/>
    </source>
</evidence>
<dbReference type="InterPro" id="IPR043504">
    <property type="entry name" value="Peptidase_S1_PA_chymotrypsin"/>
</dbReference>
<proteinExistence type="inferred from homology"/>
<evidence type="ECO:0000313" key="14">
    <source>
        <dbReference type="Proteomes" id="UP000533598"/>
    </source>
</evidence>